<dbReference type="GO" id="GO:0050421">
    <property type="term" value="F:nitrite reductase (NO-forming) activity"/>
    <property type="evidence" value="ECO:0007669"/>
    <property type="project" value="UniProtKB-EC"/>
</dbReference>
<evidence type="ECO:0000256" key="5">
    <source>
        <dbReference type="ARBA" id="ARBA00022723"/>
    </source>
</evidence>
<dbReference type="PRINTS" id="PR00695">
    <property type="entry name" value="CUNO2RDTASE"/>
</dbReference>
<dbReference type="Proteomes" id="UP000294299">
    <property type="component" value="Chromosome NFRAN"/>
</dbReference>
<evidence type="ECO:0000256" key="7">
    <source>
        <dbReference type="ARBA" id="ARBA00023002"/>
    </source>
</evidence>
<dbReference type="InterPro" id="IPR011707">
    <property type="entry name" value="Cu-oxidase-like_N"/>
</dbReference>
<feature type="binding site" description="type 1 copper site" evidence="10">
    <location>
        <position position="161"/>
    </location>
    <ligand>
        <name>Cu cation</name>
        <dbReference type="ChEBI" id="CHEBI:23378"/>
        <label>1</label>
    </ligand>
</feature>
<feature type="binding site" description="type 1 copper site" evidence="10">
    <location>
        <position position="166"/>
    </location>
    <ligand>
        <name>Cu cation</name>
        <dbReference type="ChEBI" id="CHEBI:23378"/>
        <label>1</label>
    </ligand>
</feature>
<dbReference type="CDD" id="cd11024">
    <property type="entry name" value="CuRO_1_2DMCO_NIR_like"/>
    <property type="match status" value="1"/>
</dbReference>
<keyword evidence="5 10" id="KW-0479">Metal-binding</keyword>
<feature type="domain" description="Plastocyanin-like" evidence="12">
    <location>
        <begin position="127"/>
        <end position="225"/>
    </location>
</feature>
<dbReference type="SMR" id="A0A484I741"/>
<evidence type="ECO:0000313" key="14">
    <source>
        <dbReference type="Proteomes" id="UP000294299"/>
    </source>
</evidence>
<dbReference type="Gene3D" id="2.60.40.420">
    <property type="entry name" value="Cupredoxins - blue copper proteins"/>
    <property type="match status" value="2"/>
</dbReference>
<evidence type="ECO:0000256" key="10">
    <source>
        <dbReference type="PIRSR" id="PIRSR601287-1"/>
    </source>
</evidence>
<dbReference type="GO" id="GO:0005507">
    <property type="term" value="F:copper ion binding"/>
    <property type="evidence" value="ECO:0007669"/>
    <property type="project" value="InterPro"/>
</dbReference>
<feature type="binding site" description="type 1 copper site" evidence="10">
    <location>
        <position position="202"/>
    </location>
    <ligand>
        <name>Cu cation</name>
        <dbReference type="ChEBI" id="CHEBI:23378"/>
        <label>1</label>
    </ligand>
</feature>
<dbReference type="Pfam" id="PF07731">
    <property type="entry name" value="Cu-oxidase_2"/>
    <property type="match status" value="1"/>
</dbReference>
<evidence type="ECO:0000256" key="1">
    <source>
        <dbReference type="ARBA" id="ARBA00001960"/>
    </source>
</evidence>
<keyword evidence="8 10" id="KW-0186">Copper</keyword>
<evidence type="ECO:0000256" key="2">
    <source>
        <dbReference type="ARBA" id="ARBA00011233"/>
    </source>
</evidence>
<evidence type="ECO:0000256" key="4">
    <source>
        <dbReference type="ARBA" id="ARBA00017290"/>
    </source>
</evidence>
<evidence type="ECO:0000313" key="13">
    <source>
        <dbReference type="EMBL" id="VFJ12926.1"/>
    </source>
</evidence>
<dbReference type="PANTHER" id="PTHR11709">
    <property type="entry name" value="MULTI-COPPER OXIDASE"/>
    <property type="match status" value="1"/>
</dbReference>
<dbReference type="AlphaFoldDB" id="A0A484I741"/>
<evidence type="ECO:0000256" key="9">
    <source>
        <dbReference type="ARBA" id="ARBA00049340"/>
    </source>
</evidence>
<proteinExistence type="predicted"/>
<organism evidence="13 14">
    <name type="scientific">Candidatus Nitrosocosmicus franklandianus</name>
    <dbReference type="NCBI Taxonomy" id="1798806"/>
    <lineage>
        <taxon>Archaea</taxon>
        <taxon>Nitrososphaerota</taxon>
        <taxon>Nitrososphaeria</taxon>
        <taxon>Nitrososphaerales</taxon>
        <taxon>Nitrososphaeraceae</taxon>
        <taxon>Candidatus Nitrosocosmicus</taxon>
    </lineage>
</organism>
<dbReference type="InterPro" id="IPR011706">
    <property type="entry name" value="Cu-oxidase_C"/>
</dbReference>
<dbReference type="InterPro" id="IPR008972">
    <property type="entry name" value="Cupredoxin"/>
</dbReference>
<evidence type="ECO:0000259" key="11">
    <source>
        <dbReference type="Pfam" id="PF07731"/>
    </source>
</evidence>
<dbReference type="EMBL" id="LR216287">
    <property type="protein sequence ID" value="VFJ12926.1"/>
    <property type="molecule type" value="Genomic_DNA"/>
</dbReference>
<evidence type="ECO:0000256" key="3">
    <source>
        <dbReference type="ARBA" id="ARBA00011882"/>
    </source>
</evidence>
<comment type="cofactor">
    <cofactor evidence="10">
        <name>Cu(2+)</name>
        <dbReference type="ChEBI" id="CHEBI:29036"/>
    </cofactor>
</comment>
<comment type="cofactor">
    <cofactor evidence="1 10">
        <name>Cu(+)</name>
        <dbReference type="ChEBI" id="CHEBI:49552"/>
    </cofactor>
</comment>
<gene>
    <name evidence="13" type="ORF">NFRAN_0604</name>
</gene>
<feature type="binding site" description="type 1 copper site" evidence="10">
    <location>
        <position position="210"/>
    </location>
    <ligand>
        <name>Cu cation</name>
        <dbReference type="ChEBI" id="CHEBI:23378"/>
        <label>1</label>
    </ligand>
</feature>
<dbReference type="EC" id="1.7.2.1" evidence="3"/>
<comment type="subunit">
    <text evidence="2">Homotrimer.</text>
</comment>
<reference evidence="13 14" key="1">
    <citation type="submission" date="2019-02" db="EMBL/GenBank/DDBJ databases">
        <authorList>
            <person name="Lehtovirta-Morley E L."/>
        </authorList>
    </citation>
    <scope>NUCLEOTIDE SEQUENCE [LARGE SCALE GENOMIC DNA]</scope>
    <source>
        <strain evidence="13">NFRAN1</strain>
    </source>
</reference>
<accession>A0A484I741</accession>
<evidence type="ECO:0000256" key="8">
    <source>
        <dbReference type="ARBA" id="ARBA00023008"/>
    </source>
</evidence>
<name>A0A484I741_9ARCH</name>
<protein>
    <recommendedName>
        <fullName evidence="4">Copper-containing nitrite reductase</fullName>
        <ecNumber evidence="3">1.7.2.1</ecNumber>
    </recommendedName>
</protein>
<dbReference type="KEGG" id="nfn:NFRAN_0604"/>
<evidence type="ECO:0000259" key="12">
    <source>
        <dbReference type="Pfam" id="PF07732"/>
    </source>
</evidence>
<keyword evidence="7" id="KW-0560">Oxidoreductase</keyword>
<keyword evidence="14" id="KW-1185">Reference proteome</keyword>
<dbReference type="Pfam" id="PF07732">
    <property type="entry name" value="Cu-oxidase_3"/>
    <property type="match status" value="1"/>
</dbReference>
<comment type="catalytic activity">
    <reaction evidence="9">
        <text>nitric oxide + Fe(III)-[cytochrome c] + H2O = Fe(II)-[cytochrome c] + nitrite + 2 H(+)</text>
        <dbReference type="Rhea" id="RHEA:15233"/>
        <dbReference type="Rhea" id="RHEA-COMP:10350"/>
        <dbReference type="Rhea" id="RHEA-COMP:14399"/>
        <dbReference type="ChEBI" id="CHEBI:15377"/>
        <dbReference type="ChEBI" id="CHEBI:15378"/>
        <dbReference type="ChEBI" id="CHEBI:16301"/>
        <dbReference type="ChEBI" id="CHEBI:16480"/>
        <dbReference type="ChEBI" id="CHEBI:29033"/>
        <dbReference type="ChEBI" id="CHEBI:29034"/>
        <dbReference type="EC" id="1.7.2.1"/>
    </reaction>
</comment>
<dbReference type="SUPFAM" id="SSF49503">
    <property type="entry name" value="Cupredoxins"/>
    <property type="match status" value="2"/>
</dbReference>
<sequence>MKLSRRFVWSLTAIIILIPIVTVIATKTTTDGQWYSAVSTMAKNSSEMTKSVGGHTPGYPSIKTNGDVLDPITIPGNSENAVVNPTEYLRDFSYGHVTKFPNGTALREFTLIASDSEIKEISPGVFYNVWTFNGTVPGPTIRATEGDIIRINFINNGSKPHSIHTHGIHPAEMDGVFEMIGPQGRFTYEFTAEPFGVFPYHCHMTPLEEHITHGLYGVIIIDPKEGRPVADELVMVMNGYDTDFDTENNFYTVNGIPYYYMYEPIEVEKDKLVRIYLVNMLEFDPINNFHLHANMFNYYPSGTSMTPVELNDIVTMSQGERGILEFKYKYTGDYMFHAHKTEFAEKGWMGLIRVVDNKSTDSYSYDTTPHFSDRDVDQSYDYQVDNTVNDNSSKAIVSTKLLDNTNGTNNLNFSSIQHPNTTTSFSPLNSSSDDSTTFNKTLANDGNTIENKNNPKLVSLSNFGDTIHNNHYIQGEI</sequence>
<feature type="binding site" description="type 1 copper site" evidence="10">
    <location>
        <position position="201"/>
    </location>
    <ligand>
        <name>Cu cation</name>
        <dbReference type="ChEBI" id="CHEBI:23378"/>
        <label>1</label>
    </ligand>
</feature>
<dbReference type="InterPro" id="IPR045087">
    <property type="entry name" value="Cu-oxidase_fam"/>
</dbReference>
<evidence type="ECO:0000256" key="6">
    <source>
        <dbReference type="ARBA" id="ARBA00022737"/>
    </source>
</evidence>
<feature type="domain" description="Plastocyanin-like" evidence="11">
    <location>
        <begin position="245"/>
        <end position="355"/>
    </location>
</feature>
<dbReference type="PANTHER" id="PTHR11709:SF394">
    <property type="entry name" value="FI03373P-RELATED"/>
    <property type="match status" value="1"/>
</dbReference>
<dbReference type="InterPro" id="IPR001287">
    <property type="entry name" value="NO2-reductase_Cu"/>
</dbReference>
<keyword evidence="6" id="KW-0677">Repeat</keyword>